<dbReference type="Proteomes" id="UP000185511">
    <property type="component" value="Chromosome"/>
</dbReference>
<name>A0AAC9PQM6_9PSEU</name>
<organism evidence="3 4">
    <name type="scientific">Actinoalloteichus fjordicus</name>
    <dbReference type="NCBI Taxonomy" id="1612552"/>
    <lineage>
        <taxon>Bacteria</taxon>
        <taxon>Bacillati</taxon>
        <taxon>Actinomycetota</taxon>
        <taxon>Actinomycetes</taxon>
        <taxon>Pseudonocardiales</taxon>
        <taxon>Pseudonocardiaceae</taxon>
        <taxon>Actinoalloteichus</taxon>
    </lineage>
</organism>
<keyword evidence="2" id="KW-0472">Membrane</keyword>
<evidence type="ECO:0000313" key="4">
    <source>
        <dbReference type="Proteomes" id="UP000185511"/>
    </source>
</evidence>
<keyword evidence="2" id="KW-0812">Transmembrane</keyword>
<dbReference type="EMBL" id="CP016076">
    <property type="protein sequence ID" value="APU13309.1"/>
    <property type="molecule type" value="Genomic_DNA"/>
</dbReference>
<protein>
    <submittedName>
        <fullName evidence="3">Uncharacterized protein</fullName>
    </submittedName>
</protein>
<keyword evidence="2" id="KW-1133">Transmembrane helix</keyword>
<gene>
    <name evidence="3" type="ORF">UA74_06180</name>
</gene>
<proteinExistence type="predicted"/>
<dbReference type="AlphaFoldDB" id="A0AAC9PQM6"/>
<evidence type="ECO:0000256" key="2">
    <source>
        <dbReference type="SAM" id="Phobius"/>
    </source>
</evidence>
<accession>A0AAC9PQM6</accession>
<feature type="transmembrane region" description="Helical" evidence="2">
    <location>
        <begin position="63"/>
        <end position="81"/>
    </location>
</feature>
<reference evidence="4" key="1">
    <citation type="submission" date="2016-06" db="EMBL/GenBank/DDBJ databases">
        <title>Complete genome sequence of Actinoalloteichus fjordicus DSM 46855 (=ADI127-17), type strain of the new species Actinoalloteichus fjordicus.</title>
        <authorList>
            <person name="Ruckert C."/>
            <person name="Nouioui I."/>
            <person name="Willmese J."/>
            <person name="van Wezel G."/>
            <person name="Klenk H.-P."/>
            <person name="Kalinowski J."/>
            <person name="Zotchev S.B."/>
        </authorList>
    </citation>
    <scope>NUCLEOTIDE SEQUENCE [LARGE SCALE GENOMIC DNA]</scope>
    <source>
        <strain evidence="4">ADI127-7</strain>
    </source>
</reference>
<sequence length="210" mass="21561">MMRPSRVIDVNSLHSNAARRTMIHGSGAARSPRTGQGAPDVDRCPTEGITGDMRKIARSMGSMLAVVGVLLTTGGVAAASASEPSEGPSLAAASCSGTVSYSETLPSGLGELTIYYNSSEGGTNSACFYHRGSTYGVAAPTSVQIHRCMESSGEGRPCTIDVSSRTDSGNFQYYAGPVGVNKTSNRCVSAVGHIALGGRVYGLDSGRQGC</sequence>
<evidence type="ECO:0000313" key="3">
    <source>
        <dbReference type="EMBL" id="APU13309.1"/>
    </source>
</evidence>
<dbReference type="KEGG" id="acad:UA74_06180"/>
<feature type="region of interest" description="Disordered" evidence="1">
    <location>
        <begin position="23"/>
        <end position="43"/>
    </location>
</feature>
<keyword evidence="4" id="KW-1185">Reference proteome</keyword>
<evidence type="ECO:0000256" key="1">
    <source>
        <dbReference type="SAM" id="MobiDB-lite"/>
    </source>
</evidence>